<accession>A0A7R8D337</accession>
<sequence>MKKGRRKKEATPGVKSVENCVTCCENQEEESQDEDAVQFVLKEGPDLISKAEIGALYRYLNAWVSNRQCHCLFKEGGLTHKFASSLESLIGVALYLIKNLGAPPSSLSWATQEIERLLQFLSKVFMLQFPLYSGFKHSGLRPPDVSQGKDHRFNQMREFFPFLRGQQYSV</sequence>
<gene>
    <name evidence="1" type="ORF">LSAA_9851</name>
</gene>
<keyword evidence="2" id="KW-1185">Reference proteome</keyword>
<dbReference type="EC" id="3.4.19.12" evidence="1"/>
<protein>
    <submittedName>
        <fullName evidence="1">USP34</fullName>
        <ecNumber evidence="1">3.4.19.12</ecNumber>
    </submittedName>
</protein>
<evidence type="ECO:0000313" key="1">
    <source>
        <dbReference type="EMBL" id="CAF2961669.1"/>
    </source>
</evidence>
<dbReference type="AlphaFoldDB" id="A0A7R8D337"/>
<keyword evidence="1" id="KW-0378">Hydrolase</keyword>
<dbReference type="OrthoDB" id="6372382at2759"/>
<organism evidence="1 2">
    <name type="scientific">Lepeophtheirus salmonis</name>
    <name type="common">Salmon louse</name>
    <name type="synonym">Caligus salmonis</name>
    <dbReference type="NCBI Taxonomy" id="72036"/>
    <lineage>
        <taxon>Eukaryota</taxon>
        <taxon>Metazoa</taxon>
        <taxon>Ecdysozoa</taxon>
        <taxon>Arthropoda</taxon>
        <taxon>Crustacea</taxon>
        <taxon>Multicrustacea</taxon>
        <taxon>Hexanauplia</taxon>
        <taxon>Copepoda</taxon>
        <taxon>Siphonostomatoida</taxon>
        <taxon>Caligidae</taxon>
        <taxon>Lepeophtheirus</taxon>
    </lineage>
</organism>
<name>A0A7R8D337_LEPSM</name>
<proteinExistence type="predicted"/>
<reference evidence="1" key="1">
    <citation type="submission" date="2021-02" db="EMBL/GenBank/DDBJ databases">
        <authorList>
            <person name="Bekaert M."/>
        </authorList>
    </citation>
    <scope>NUCLEOTIDE SEQUENCE</scope>
    <source>
        <strain evidence="1">IoA-00</strain>
    </source>
</reference>
<dbReference type="Proteomes" id="UP000675881">
    <property type="component" value="Chromosome 5"/>
</dbReference>
<dbReference type="GO" id="GO:0004843">
    <property type="term" value="F:cysteine-type deubiquitinase activity"/>
    <property type="evidence" value="ECO:0007669"/>
    <property type="project" value="UniProtKB-EC"/>
</dbReference>
<evidence type="ECO:0000313" key="2">
    <source>
        <dbReference type="Proteomes" id="UP000675881"/>
    </source>
</evidence>
<dbReference type="EMBL" id="HG994584">
    <property type="protein sequence ID" value="CAF2961669.1"/>
    <property type="molecule type" value="Genomic_DNA"/>
</dbReference>